<dbReference type="InterPro" id="IPR015422">
    <property type="entry name" value="PyrdxlP-dep_Trfase_small"/>
</dbReference>
<evidence type="ECO:0000259" key="6">
    <source>
        <dbReference type="Pfam" id="PF00155"/>
    </source>
</evidence>
<keyword evidence="3" id="KW-0808">Transferase</keyword>
<organism evidence="7 8">
    <name type="scientific">Madurella fahalii</name>
    <dbReference type="NCBI Taxonomy" id="1157608"/>
    <lineage>
        <taxon>Eukaryota</taxon>
        <taxon>Fungi</taxon>
        <taxon>Dikarya</taxon>
        <taxon>Ascomycota</taxon>
        <taxon>Pezizomycotina</taxon>
        <taxon>Sordariomycetes</taxon>
        <taxon>Sordariomycetidae</taxon>
        <taxon>Sordariales</taxon>
        <taxon>Sordariales incertae sedis</taxon>
        <taxon>Madurella</taxon>
    </lineage>
</organism>
<dbReference type="Gene3D" id="3.90.1150.10">
    <property type="entry name" value="Aspartate Aminotransferase, domain 1"/>
    <property type="match status" value="1"/>
</dbReference>
<proteinExistence type="inferred from homology"/>
<dbReference type="InterPro" id="IPR015421">
    <property type="entry name" value="PyrdxlP-dep_Trfase_major"/>
</dbReference>
<comment type="caution">
    <text evidence="7">The sequence shown here is derived from an EMBL/GenBank/DDBJ whole genome shotgun (WGS) entry which is preliminary data.</text>
</comment>
<name>A0ABQ0GJV2_9PEZI</name>
<sequence length="459" mass="49913">MSHKPPSPSTTPRNPNLDTTLATVLARRRDRNLLRQLTLPASPGTIDFSSNNYLSLSAHPAVRASFLARLQQQHQQQQPNAPRLGATGSRLLDGNSALAEALEARVARFHRAAAGLLFNSAYEANVGLLGCVPQPGDAVVYDELAHASAHDGMRLSRVRAERRKAFPHNDVEGLRGVLEGLLGLDGGSYRNGERNVFVVVEGVYSMDGDVAPLREVVDCVERCLPRGNGYVIVDEAHSVGIFGERGRGLVCELGLEDRVWARVLGFGKAMGCAGGIVLCSEIARLYLINYARTLIYTTAMGFPSLVSIEVTYDFVMSGQAGPLSAHLRKLVREAHSVLLGICRRTCPPLELLRIDATEPKSPIIPVFTSLPRSLAAYCQNKGFMVRPIVAPTVPKGKERIRVCLHAGNTLDEVKGLAGAVEAWVAMRMMGTMEQESRNQEDVDIAPLSLIGSRRNRVKI</sequence>
<feature type="region of interest" description="Disordered" evidence="5">
    <location>
        <begin position="70"/>
        <end position="89"/>
    </location>
</feature>
<dbReference type="InterPro" id="IPR015424">
    <property type="entry name" value="PyrdxlP-dep_Trfase"/>
</dbReference>
<dbReference type="InterPro" id="IPR050087">
    <property type="entry name" value="AON_synthase_class-II"/>
</dbReference>
<dbReference type="GeneID" id="98179000"/>
<comment type="similarity">
    <text evidence="2">Belongs to the class-II pyridoxal-phosphate-dependent aminotransferase family. BioF subfamily.</text>
</comment>
<dbReference type="SUPFAM" id="SSF53383">
    <property type="entry name" value="PLP-dependent transferases"/>
    <property type="match status" value="1"/>
</dbReference>
<evidence type="ECO:0000256" key="3">
    <source>
        <dbReference type="ARBA" id="ARBA00022679"/>
    </source>
</evidence>
<dbReference type="Proteomes" id="UP001628179">
    <property type="component" value="Unassembled WGS sequence"/>
</dbReference>
<reference evidence="7 8" key="1">
    <citation type="submission" date="2024-09" db="EMBL/GenBank/DDBJ databases">
        <title>Itraconazole resistance in Madurella fahalii resulting from another homologue of gene encoding cytochrome P450 14-alpha sterol demethylase (CYP51).</title>
        <authorList>
            <person name="Yoshioka I."/>
            <person name="Fahal A.H."/>
            <person name="Kaneko S."/>
            <person name="Yaguchi T."/>
        </authorList>
    </citation>
    <scope>NUCLEOTIDE SEQUENCE [LARGE SCALE GENOMIC DNA]</scope>
    <source>
        <strain evidence="7 8">IFM 68171</strain>
    </source>
</reference>
<dbReference type="EMBL" id="BAAFSV010000004">
    <property type="protein sequence ID" value="GAB1318047.1"/>
    <property type="molecule type" value="Genomic_DNA"/>
</dbReference>
<evidence type="ECO:0000313" key="7">
    <source>
        <dbReference type="EMBL" id="GAB1318047.1"/>
    </source>
</evidence>
<dbReference type="Gene3D" id="3.40.640.10">
    <property type="entry name" value="Type I PLP-dependent aspartate aminotransferase-like (Major domain)"/>
    <property type="match status" value="1"/>
</dbReference>
<protein>
    <submittedName>
        <fullName evidence="7">8-amino-7-oxononanoate synthase</fullName>
    </submittedName>
</protein>
<evidence type="ECO:0000256" key="4">
    <source>
        <dbReference type="ARBA" id="ARBA00022898"/>
    </source>
</evidence>
<keyword evidence="4" id="KW-0663">Pyridoxal phosphate</keyword>
<feature type="domain" description="Aminotransferase class I/classII large" evidence="6">
    <location>
        <begin position="45"/>
        <end position="419"/>
    </location>
</feature>
<dbReference type="PANTHER" id="PTHR13693">
    <property type="entry name" value="CLASS II AMINOTRANSFERASE/8-AMINO-7-OXONONANOATE SYNTHASE"/>
    <property type="match status" value="1"/>
</dbReference>
<evidence type="ECO:0000256" key="1">
    <source>
        <dbReference type="ARBA" id="ARBA00001933"/>
    </source>
</evidence>
<evidence type="ECO:0000256" key="2">
    <source>
        <dbReference type="ARBA" id="ARBA00010008"/>
    </source>
</evidence>
<dbReference type="Pfam" id="PF00155">
    <property type="entry name" value="Aminotran_1_2"/>
    <property type="match status" value="1"/>
</dbReference>
<gene>
    <name evidence="7" type="ORF">MFIFM68171_08257</name>
</gene>
<accession>A0ABQ0GJV2</accession>
<dbReference type="PANTHER" id="PTHR13693:SF77">
    <property type="entry name" value="8-AMINO-7-OXONONANOATE SYNTHASE"/>
    <property type="match status" value="1"/>
</dbReference>
<keyword evidence="8" id="KW-1185">Reference proteome</keyword>
<comment type="cofactor">
    <cofactor evidence="1">
        <name>pyridoxal 5'-phosphate</name>
        <dbReference type="ChEBI" id="CHEBI:597326"/>
    </cofactor>
</comment>
<dbReference type="RefSeq" id="XP_070919778.1">
    <property type="nucleotide sequence ID" value="XM_071063677.1"/>
</dbReference>
<dbReference type="InterPro" id="IPR004839">
    <property type="entry name" value="Aminotransferase_I/II_large"/>
</dbReference>
<evidence type="ECO:0000256" key="5">
    <source>
        <dbReference type="SAM" id="MobiDB-lite"/>
    </source>
</evidence>
<evidence type="ECO:0000313" key="8">
    <source>
        <dbReference type="Proteomes" id="UP001628179"/>
    </source>
</evidence>